<gene>
    <name evidence="3" type="ORF">O3H35_14660</name>
    <name evidence="2" type="ORF">O3H54_13835</name>
</gene>
<proteinExistence type="predicted"/>
<feature type="transmembrane region" description="Helical" evidence="1">
    <location>
        <begin position="76"/>
        <end position="100"/>
    </location>
</feature>
<evidence type="ECO:0000313" key="3">
    <source>
        <dbReference type="EMBL" id="MCZ3373890.1"/>
    </source>
</evidence>
<evidence type="ECO:0000313" key="4">
    <source>
        <dbReference type="Proteomes" id="UP001068021"/>
    </source>
</evidence>
<name>A0A9E4ZZR8_9EURY</name>
<feature type="transmembrane region" description="Helical" evidence="1">
    <location>
        <begin position="154"/>
        <end position="175"/>
    </location>
</feature>
<reference evidence="2" key="1">
    <citation type="submission" date="2022-12" db="EMBL/GenBank/DDBJ databases">
        <title>Reclassification of two methanogenic archaea species isolated from the Kolyma lowland permafrost.</title>
        <authorList>
            <person name="Trubitsyn V.E."/>
            <person name="Rivkina E.M."/>
            <person name="Shcherbakova V.A."/>
        </authorList>
    </citation>
    <scope>NUCLEOTIDE SEQUENCE</scope>
    <source>
        <strain evidence="2">M2</strain>
        <strain evidence="3">MK4</strain>
    </source>
</reference>
<dbReference type="EMBL" id="JAPVES010000030">
    <property type="protein sequence ID" value="MCZ3373890.1"/>
    <property type="molecule type" value="Genomic_DNA"/>
</dbReference>
<sequence length="303" mass="33653">MKTDKTINKNKCDVLPVNLPEDWSCLNAKGPGPFATKATLKTPEGKTVPWASRHRRKHHFQLDKSIGSTWWAPGAIGWWIGVLFSIGAICFAIGAIPFYLTVVGDTYDSLTFFIGSIFFTSAAFLQYLETINTPHNPLNKKEKFRILAWAPKHIGWWAVMVQFIGTVSFNFNTFNAMHSNLSINQLNNLVWIPDAYGSICFLVASLLAWMEVSHALFSWHPLSFSWNIAGLNMLGSIFFGISAVGAFVLPETGLPLNVFLVDMGTFAGAVCFLVAAILLLPERVHETIKDPQVSSQSQNKNIN</sequence>
<accession>A0A9E4ZZR8</accession>
<evidence type="ECO:0000256" key="1">
    <source>
        <dbReference type="SAM" id="Phobius"/>
    </source>
</evidence>
<dbReference type="Proteomes" id="UP001074446">
    <property type="component" value="Unassembled WGS sequence"/>
</dbReference>
<keyword evidence="4" id="KW-1185">Reference proteome</keyword>
<keyword evidence="1" id="KW-0472">Membrane</keyword>
<feature type="transmembrane region" description="Helical" evidence="1">
    <location>
        <begin position="195"/>
        <end position="217"/>
    </location>
</feature>
<organism evidence="2 4">
    <name type="scientific">Methanobacterium veterum</name>
    <dbReference type="NCBI Taxonomy" id="408577"/>
    <lineage>
        <taxon>Archaea</taxon>
        <taxon>Methanobacteriati</taxon>
        <taxon>Methanobacteriota</taxon>
        <taxon>Methanomada group</taxon>
        <taxon>Methanobacteria</taxon>
        <taxon>Methanobacteriales</taxon>
        <taxon>Methanobacteriaceae</taxon>
        <taxon>Methanobacterium</taxon>
    </lineage>
</organism>
<feature type="transmembrane region" description="Helical" evidence="1">
    <location>
        <begin position="256"/>
        <end position="280"/>
    </location>
</feature>
<feature type="transmembrane region" description="Helical" evidence="1">
    <location>
        <begin position="229"/>
        <end position="250"/>
    </location>
</feature>
<protein>
    <submittedName>
        <fullName evidence="2">YrhK family protein</fullName>
    </submittedName>
</protein>
<evidence type="ECO:0000313" key="2">
    <source>
        <dbReference type="EMBL" id="MCZ3366963.1"/>
    </source>
</evidence>
<keyword evidence="1" id="KW-1133">Transmembrane helix</keyword>
<dbReference type="Proteomes" id="UP001068021">
    <property type="component" value="Unassembled WGS sequence"/>
</dbReference>
<dbReference type="AlphaFoldDB" id="A0A9E4ZZR8"/>
<dbReference type="EMBL" id="JAPVER010000020">
    <property type="protein sequence ID" value="MCZ3366963.1"/>
    <property type="molecule type" value="Genomic_DNA"/>
</dbReference>
<comment type="caution">
    <text evidence="2">The sequence shown here is derived from an EMBL/GenBank/DDBJ whole genome shotgun (WGS) entry which is preliminary data.</text>
</comment>
<dbReference type="RefSeq" id="WP_052376191.1">
    <property type="nucleotide sequence ID" value="NZ_JAPVER010000020.1"/>
</dbReference>
<feature type="transmembrane region" description="Helical" evidence="1">
    <location>
        <begin position="112"/>
        <end position="133"/>
    </location>
</feature>
<keyword evidence="1" id="KW-0812">Transmembrane</keyword>